<name>A0ABR0NZ89_GOSAR</name>
<accession>A0ABR0NZ89</accession>
<dbReference type="Proteomes" id="UP001358586">
    <property type="component" value="Chromosome 8"/>
</dbReference>
<proteinExistence type="predicted"/>
<feature type="compositionally biased region" description="Acidic residues" evidence="1">
    <location>
        <begin position="95"/>
        <end position="105"/>
    </location>
</feature>
<evidence type="ECO:0000313" key="3">
    <source>
        <dbReference type="Proteomes" id="UP001358586"/>
    </source>
</evidence>
<organism evidence="2 3">
    <name type="scientific">Gossypium arboreum</name>
    <name type="common">Tree cotton</name>
    <name type="synonym">Gossypium nanking</name>
    <dbReference type="NCBI Taxonomy" id="29729"/>
    <lineage>
        <taxon>Eukaryota</taxon>
        <taxon>Viridiplantae</taxon>
        <taxon>Streptophyta</taxon>
        <taxon>Embryophyta</taxon>
        <taxon>Tracheophyta</taxon>
        <taxon>Spermatophyta</taxon>
        <taxon>Magnoliopsida</taxon>
        <taxon>eudicotyledons</taxon>
        <taxon>Gunneridae</taxon>
        <taxon>Pentapetalae</taxon>
        <taxon>rosids</taxon>
        <taxon>malvids</taxon>
        <taxon>Malvales</taxon>
        <taxon>Malvaceae</taxon>
        <taxon>Malvoideae</taxon>
        <taxon>Gossypium</taxon>
    </lineage>
</organism>
<reference evidence="2 3" key="1">
    <citation type="submission" date="2023-03" db="EMBL/GenBank/DDBJ databases">
        <title>WGS of Gossypium arboreum.</title>
        <authorList>
            <person name="Yu D."/>
        </authorList>
    </citation>
    <scope>NUCLEOTIDE SEQUENCE [LARGE SCALE GENOMIC DNA]</scope>
    <source>
        <tissue evidence="2">Leaf</tissue>
    </source>
</reference>
<comment type="caution">
    <text evidence="2">The sequence shown here is derived from an EMBL/GenBank/DDBJ whole genome shotgun (WGS) entry which is preliminary data.</text>
</comment>
<dbReference type="EMBL" id="JARKNE010000008">
    <property type="protein sequence ID" value="KAK5811681.1"/>
    <property type="molecule type" value="Genomic_DNA"/>
</dbReference>
<feature type="region of interest" description="Disordered" evidence="1">
    <location>
        <begin position="90"/>
        <end position="112"/>
    </location>
</feature>
<gene>
    <name evidence="2" type="ORF">PVK06_027036</name>
</gene>
<keyword evidence="3" id="KW-1185">Reference proteome</keyword>
<protein>
    <submittedName>
        <fullName evidence="2">Uncharacterized protein</fullName>
    </submittedName>
</protein>
<evidence type="ECO:0000313" key="2">
    <source>
        <dbReference type="EMBL" id="KAK5811681.1"/>
    </source>
</evidence>
<sequence>MDYKKVWEPFLSKGIPKTSNKEKSINVGKIILKKIHDCAKKKTGSSYFPSLITSLCLRAHVKTQPNLKRRYVQGYITNHDLERLVEKVHKLNQGEQEEPTEPDTEESTKETKTEVNLVTDTEEKESIKELNSPKPVEGFITLKPRVETEEEPVKLSIELGSTTPMLTYPSASKKSELTILMDMCKFMHNQQQTYWKYAKIRDDSIRNTFKNISNTFFPEFSDAIFET</sequence>
<evidence type="ECO:0000256" key="1">
    <source>
        <dbReference type="SAM" id="MobiDB-lite"/>
    </source>
</evidence>